<dbReference type="OrthoDB" id="5784868at2759"/>
<dbReference type="PROSITE" id="PS50202">
    <property type="entry name" value="MSP"/>
    <property type="match status" value="1"/>
</dbReference>
<dbReference type="PANTHER" id="PTHR22920">
    <property type="entry name" value="MAJOR SPERM PROTEIN"/>
    <property type="match status" value="1"/>
</dbReference>
<organism evidence="10 11">
    <name type="scientific">Toxocara canis</name>
    <name type="common">Canine roundworm</name>
    <dbReference type="NCBI Taxonomy" id="6265"/>
    <lineage>
        <taxon>Eukaryota</taxon>
        <taxon>Metazoa</taxon>
        <taxon>Ecdysozoa</taxon>
        <taxon>Nematoda</taxon>
        <taxon>Chromadorea</taxon>
        <taxon>Rhabditida</taxon>
        <taxon>Spirurina</taxon>
        <taxon>Ascaridomorpha</taxon>
        <taxon>Ascaridoidea</taxon>
        <taxon>Toxocaridae</taxon>
        <taxon>Toxocara</taxon>
    </lineage>
</organism>
<evidence type="ECO:0000256" key="1">
    <source>
        <dbReference type="ARBA" id="ARBA00004245"/>
    </source>
</evidence>
<evidence type="ECO:0000259" key="9">
    <source>
        <dbReference type="PROSITE" id="PS50202"/>
    </source>
</evidence>
<keyword evidence="3 7" id="KW-0206">Cytoskeleton</keyword>
<dbReference type="InterPro" id="IPR000535">
    <property type="entry name" value="MSP_dom"/>
</dbReference>
<evidence type="ECO:0000313" key="10">
    <source>
        <dbReference type="EMBL" id="KHN82026.1"/>
    </source>
</evidence>
<feature type="transmembrane region" description="Helical" evidence="8">
    <location>
        <begin position="46"/>
        <end position="65"/>
    </location>
</feature>
<dbReference type="GO" id="GO:0031143">
    <property type="term" value="C:pseudopodium"/>
    <property type="evidence" value="ECO:0007669"/>
    <property type="project" value="UniProtKB-SubCell"/>
</dbReference>
<dbReference type="GO" id="GO:0005856">
    <property type="term" value="C:cytoskeleton"/>
    <property type="evidence" value="ECO:0007669"/>
    <property type="project" value="UniProtKB-SubCell"/>
</dbReference>
<keyword evidence="8" id="KW-1133">Transmembrane helix</keyword>
<dbReference type="InterPro" id="IPR051155">
    <property type="entry name" value="Nematode_MSP"/>
</dbReference>
<evidence type="ECO:0000256" key="2">
    <source>
        <dbReference type="ARBA" id="ARBA00022490"/>
    </source>
</evidence>
<evidence type="ECO:0000256" key="5">
    <source>
        <dbReference type="ARBA" id="ARBA00037744"/>
    </source>
</evidence>
<keyword evidence="2" id="KW-0963">Cytoplasm</keyword>
<evidence type="ECO:0000256" key="3">
    <source>
        <dbReference type="ARBA" id="ARBA00023212"/>
    </source>
</evidence>
<name>A0A0B2VES2_TOXCA</name>
<comment type="function">
    <text evidence="5 7">Central component in molecular interactions underlying sperm crawling. Forms an extensive filament system that extends from sperm villipoda, along the leading edge of the pseudopod.</text>
</comment>
<proteinExistence type="predicted"/>
<evidence type="ECO:0000256" key="7">
    <source>
        <dbReference type="RuleBase" id="RU003425"/>
    </source>
</evidence>
<keyword evidence="4" id="KW-0966">Cell projection</keyword>
<keyword evidence="8" id="KW-0472">Membrane</keyword>
<dbReference type="InterPro" id="IPR008962">
    <property type="entry name" value="PapD-like_sf"/>
</dbReference>
<dbReference type="Proteomes" id="UP000031036">
    <property type="component" value="Unassembled WGS sequence"/>
</dbReference>
<evidence type="ECO:0000256" key="4">
    <source>
        <dbReference type="ARBA" id="ARBA00023273"/>
    </source>
</evidence>
<reference evidence="10 11" key="1">
    <citation type="submission" date="2014-11" db="EMBL/GenBank/DDBJ databases">
        <title>Genetic blueprint of the zoonotic pathogen Toxocara canis.</title>
        <authorList>
            <person name="Zhu X.-Q."/>
            <person name="Korhonen P.K."/>
            <person name="Cai H."/>
            <person name="Young N.D."/>
            <person name="Nejsum P."/>
            <person name="von Samson-Himmelstjerna G."/>
            <person name="Boag P.R."/>
            <person name="Tan P."/>
            <person name="Li Q."/>
            <person name="Min J."/>
            <person name="Yang Y."/>
            <person name="Wang X."/>
            <person name="Fang X."/>
            <person name="Hall R.S."/>
            <person name="Hofmann A."/>
            <person name="Sternberg P.W."/>
            <person name="Jex A.R."/>
            <person name="Gasser R.B."/>
        </authorList>
    </citation>
    <scope>NUCLEOTIDE SEQUENCE [LARGE SCALE GENOMIC DNA]</scope>
    <source>
        <strain evidence="10">PN_DK_2014</strain>
    </source>
</reference>
<evidence type="ECO:0000256" key="6">
    <source>
        <dbReference type="ARBA" id="ARBA00037818"/>
    </source>
</evidence>
<gene>
    <name evidence="10" type="ORF">Tcan_16939</name>
</gene>
<keyword evidence="11" id="KW-1185">Reference proteome</keyword>
<comment type="caution">
    <text evidence="10">The sequence shown here is derived from an EMBL/GenBank/DDBJ whole genome shotgun (WGS) entry which is preliminary data.</text>
</comment>
<dbReference type="EMBL" id="JPKZ01001429">
    <property type="protein sequence ID" value="KHN82026.1"/>
    <property type="molecule type" value="Genomic_DNA"/>
</dbReference>
<feature type="transmembrane region" description="Helical" evidence="8">
    <location>
        <begin position="101"/>
        <end position="123"/>
    </location>
</feature>
<comment type="subcellular location">
    <subcellularLocation>
        <location evidence="6">Cell projection</location>
        <location evidence="6">Pseudopodium</location>
    </subcellularLocation>
    <subcellularLocation>
        <location evidence="1">Cytoplasm</location>
        <location evidence="1">Cytoskeleton</location>
    </subcellularLocation>
</comment>
<accession>A0A0B2VES2</accession>
<sequence length="384" mass="42293">MEMPVKPQSGANGMRYSSWRITQRILRDVCLLLLCIYLTYGKHPRIVCNTFATIPAAVITYTLHLKASSDLLTQKAILLYWSVHGVSICFDNAFGDIFGYFLAKLVLLYALLFYAVQTSPLVIQLRKSATAVLCGSDSFEKLTNQSTAASLITMRSTLDSFPFCESTMSTALSESSLETPMKTITKSAGHSTTKTIYDLLNEDFKAGDRRRRVAASTSIVSAATTDASTCIEQSIFEPSSVFNDRGDEMHFVQLGFNAVDGKSAPSDDCLIAAPAGKIIFKYPFNETITMALTNAHTKPVMWALKTNALRRIAAQPTCGVLPSHATVHLKIGLLEAPPSHTFGMDKMAIDYCIAEEGIALFDRAFMRRKGSDHRRMNISVSYIN</sequence>
<feature type="domain" description="MSP" evidence="9">
    <location>
        <begin position="269"/>
        <end position="383"/>
    </location>
</feature>
<dbReference type="InterPro" id="IPR013783">
    <property type="entry name" value="Ig-like_fold"/>
</dbReference>
<protein>
    <recommendedName>
        <fullName evidence="7">Major sperm protein</fullName>
    </recommendedName>
</protein>
<keyword evidence="8" id="KW-0812">Transmembrane</keyword>
<dbReference type="AlphaFoldDB" id="A0A0B2VES2"/>
<dbReference type="SUPFAM" id="SSF49354">
    <property type="entry name" value="PapD-like"/>
    <property type="match status" value="1"/>
</dbReference>
<evidence type="ECO:0000256" key="8">
    <source>
        <dbReference type="SAM" id="Phobius"/>
    </source>
</evidence>
<dbReference type="PANTHER" id="PTHR22920:SF7">
    <property type="entry name" value="MSP DOMAIN-CONTAINING PROTEIN-RELATED"/>
    <property type="match status" value="1"/>
</dbReference>
<dbReference type="OMA" id="QGYNLCK"/>
<dbReference type="Pfam" id="PF00635">
    <property type="entry name" value="Motile_Sperm"/>
    <property type="match status" value="1"/>
</dbReference>
<evidence type="ECO:0000313" key="11">
    <source>
        <dbReference type="Proteomes" id="UP000031036"/>
    </source>
</evidence>
<dbReference type="Gene3D" id="2.60.40.10">
    <property type="entry name" value="Immunoglobulins"/>
    <property type="match status" value="1"/>
</dbReference>